<dbReference type="Proteomes" id="UP001204320">
    <property type="component" value="Unassembled WGS sequence"/>
</dbReference>
<feature type="transmembrane region" description="Helical" evidence="10">
    <location>
        <begin position="47"/>
        <end position="65"/>
    </location>
</feature>
<evidence type="ECO:0000256" key="8">
    <source>
        <dbReference type="NCBIfam" id="TIGR02209"/>
    </source>
</evidence>
<evidence type="ECO:0000256" key="10">
    <source>
        <dbReference type="SAM" id="Phobius"/>
    </source>
</evidence>
<name>A0ABT1Z762_9ACTN</name>
<sequence>MDVAERSRERRDERVEQRPSFSVVTGGGLDARARAGVSPQFLHRVRTVVVCALVFLALGACRVALSTATVSTLQANSALRSQIKEAQTLNEDLQVEKSVLSSSSRISRIATQNYGMTLSTNREVVDLSSASDSAATASTDATSASASASSADGDAAQSVTNTDTASPEA</sequence>
<dbReference type="EMBL" id="JANSKA010000002">
    <property type="protein sequence ID" value="MCR9036060.1"/>
    <property type="molecule type" value="Genomic_DNA"/>
</dbReference>
<feature type="region of interest" description="Disordered" evidence="9">
    <location>
        <begin position="129"/>
        <end position="169"/>
    </location>
</feature>
<keyword evidence="6 10" id="KW-0472">Membrane</keyword>
<keyword evidence="2" id="KW-1003">Cell membrane</keyword>
<keyword evidence="12" id="KW-1185">Reference proteome</keyword>
<keyword evidence="5 10" id="KW-1133">Transmembrane helix</keyword>
<evidence type="ECO:0000256" key="4">
    <source>
        <dbReference type="ARBA" id="ARBA00022692"/>
    </source>
</evidence>
<evidence type="ECO:0000256" key="2">
    <source>
        <dbReference type="ARBA" id="ARBA00022475"/>
    </source>
</evidence>
<evidence type="ECO:0000256" key="7">
    <source>
        <dbReference type="ARBA" id="ARBA00023306"/>
    </source>
</evidence>
<accession>A0ABT1Z762</accession>
<dbReference type="GO" id="GO:0051301">
    <property type="term" value="P:cell division"/>
    <property type="evidence" value="ECO:0007669"/>
    <property type="project" value="UniProtKB-KW"/>
</dbReference>
<comment type="caution">
    <text evidence="11">The sequence shown here is derived from an EMBL/GenBank/DDBJ whole genome shotgun (WGS) entry which is preliminary data.</text>
</comment>
<evidence type="ECO:0000256" key="1">
    <source>
        <dbReference type="ARBA" id="ARBA00004401"/>
    </source>
</evidence>
<dbReference type="NCBIfam" id="TIGR02209">
    <property type="entry name" value="ftsL_broad"/>
    <property type="match status" value="1"/>
</dbReference>
<evidence type="ECO:0000256" key="3">
    <source>
        <dbReference type="ARBA" id="ARBA00022618"/>
    </source>
</evidence>
<feature type="compositionally biased region" description="Low complexity" evidence="9">
    <location>
        <begin position="129"/>
        <end position="158"/>
    </location>
</feature>
<dbReference type="Pfam" id="PF04999">
    <property type="entry name" value="FtsL"/>
    <property type="match status" value="1"/>
</dbReference>
<dbReference type="InterPro" id="IPR011922">
    <property type="entry name" value="Cell_div_FtsL"/>
</dbReference>
<gene>
    <name evidence="11" type="primary">ftsL</name>
    <name evidence="11" type="ORF">NVS32_03740</name>
</gene>
<evidence type="ECO:0000256" key="9">
    <source>
        <dbReference type="SAM" id="MobiDB-lite"/>
    </source>
</evidence>
<dbReference type="RefSeq" id="WP_258498747.1">
    <property type="nucleotide sequence ID" value="NZ_JANSKA010000002.1"/>
</dbReference>
<organism evidence="11 12">
    <name type="scientific">Tractidigestivibacter montrealensis</name>
    <dbReference type="NCBI Taxonomy" id="2972466"/>
    <lineage>
        <taxon>Bacteria</taxon>
        <taxon>Bacillati</taxon>
        <taxon>Actinomycetota</taxon>
        <taxon>Coriobacteriia</taxon>
        <taxon>Coriobacteriales</taxon>
        <taxon>Atopobiaceae</taxon>
        <taxon>Tractidigestivibacter</taxon>
    </lineage>
</organism>
<keyword evidence="7" id="KW-0131">Cell cycle</keyword>
<keyword evidence="3 11" id="KW-0132">Cell division</keyword>
<protein>
    <recommendedName>
        <fullName evidence="8">Cell division protein FtsL</fullName>
    </recommendedName>
</protein>
<evidence type="ECO:0000256" key="6">
    <source>
        <dbReference type="ARBA" id="ARBA00023136"/>
    </source>
</evidence>
<evidence type="ECO:0000313" key="11">
    <source>
        <dbReference type="EMBL" id="MCR9036060.1"/>
    </source>
</evidence>
<feature type="compositionally biased region" description="Polar residues" evidence="9">
    <location>
        <begin position="159"/>
        <end position="169"/>
    </location>
</feature>
<reference evidence="11 12" key="1">
    <citation type="submission" date="2022-08" db="EMBL/GenBank/DDBJ databases">
        <title>Tractidigestivibacter montrealensis type strain KD21.</title>
        <authorList>
            <person name="Diop K."/>
            <person name="Richard C."/>
            <person name="Routy B."/>
        </authorList>
    </citation>
    <scope>NUCLEOTIDE SEQUENCE [LARGE SCALE GENOMIC DNA]</scope>
    <source>
        <strain evidence="11 12">KD21</strain>
    </source>
</reference>
<evidence type="ECO:0000313" key="12">
    <source>
        <dbReference type="Proteomes" id="UP001204320"/>
    </source>
</evidence>
<evidence type="ECO:0000256" key="5">
    <source>
        <dbReference type="ARBA" id="ARBA00022989"/>
    </source>
</evidence>
<keyword evidence="4 10" id="KW-0812">Transmembrane</keyword>
<proteinExistence type="predicted"/>
<comment type="subcellular location">
    <subcellularLocation>
        <location evidence="1">Cell membrane</location>
        <topology evidence="1">Single-pass type II membrane protein</topology>
    </subcellularLocation>
</comment>